<dbReference type="PRINTS" id="PR00502">
    <property type="entry name" value="NUDIXFAMILY"/>
</dbReference>
<dbReference type="InterPro" id="IPR003562">
    <property type="entry name" value="Mutator_MutX_prot"/>
</dbReference>
<dbReference type="GO" id="GO:0008413">
    <property type="term" value="F:8-oxo-7,8-dihydroguanosine triphosphate pyrophosphatase activity"/>
    <property type="evidence" value="ECO:0007669"/>
    <property type="project" value="InterPro"/>
</dbReference>
<feature type="domain" description="Nudix hydrolase" evidence="7">
    <location>
        <begin position="1"/>
        <end position="128"/>
    </location>
</feature>
<evidence type="ECO:0000256" key="4">
    <source>
        <dbReference type="ARBA" id="ARBA00022801"/>
    </source>
</evidence>
<comment type="caution">
    <text evidence="8">The sequence shown here is derived from an EMBL/GenBank/DDBJ whole genome shotgun (WGS) entry which is preliminary data.</text>
</comment>
<reference evidence="8" key="1">
    <citation type="submission" date="2020-10" db="EMBL/GenBank/DDBJ databases">
        <authorList>
            <person name="Gilroy R."/>
        </authorList>
    </citation>
    <scope>NUCLEOTIDE SEQUENCE</scope>
    <source>
        <strain evidence="8">CHK178-757</strain>
    </source>
</reference>
<protein>
    <submittedName>
        <fullName evidence="8">8-oxo-dGTP diphosphatase</fullName>
    </submittedName>
</protein>
<comment type="cofactor">
    <cofactor evidence="1">
        <name>Mg(2+)</name>
        <dbReference type="ChEBI" id="CHEBI:18420"/>
    </cofactor>
</comment>
<comment type="similarity">
    <text evidence="2 6">Belongs to the Nudix hydrolase family.</text>
</comment>
<dbReference type="GO" id="GO:0006281">
    <property type="term" value="P:DNA repair"/>
    <property type="evidence" value="ECO:0007669"/>
    <property type="project" value="InterPro"/>
</dbReference>
<dbReference type="InterPro" id="IPR000086">
    <property type="entry name" value="NUDIX_hydrolase_dom"/>
</dbReference>
<proteinExistence type="inferred from homology"/>
<dbReference type="CDD" id="cd18886">
    <property type="entry name" value="NUDIX_MutT_Nudt1"/>
    <property type="match status" value="1"/>
</dbReference>
<dbReference type="PANTHER" id="PTHR43758:SF2">
    <property type="entry name" value="OXIDIZED PURINE NUCLEOSIDE TRIPHOSPHATE HYDROLASE"/>
    <property type="match status" value="1"/>
</dbReference>
<gene>
    <name evidence="8" type="ORF">IAB46_12175</name>
</gene>
<dbReference type="PROSITE" id="PS00893">
    <property type="entry name" value="NUDIX_BOX"/>
    <property type="match status" value="1"/>
</dbReference>
<evidence type="ECO:0000313" key="8">
    <source>
        <dbReference type="EMBL" id="HIS48288.1"/>
    </source>
</evidence>
<name>A0A9D1F606_9FIRM</name>
<evidence type="ECO:0000256" key="3">
    <source>
        <dbReference type="ARBA" id="ARBA00022723"/>
    </source>
</evidence>
<dbReference type="Proteomes" id="UP000823927">
    <property type="component" value="Unassembled WGS sequence"/>
</dbReference>
<reference evidence="8" key="2">
    <citation type="journal article" date="2021" name="PeerJ">
        <title>Extensive microbial diversity within the chicken gut microbiome revealed by metagenomics and culture.</title>
        <authorList>
            <person name="Gilroy R."/>
            <person name="Ravi A."/>
            <person name="Getino M."/>
            <person name="Pursley I."/>
            <person name="Horton D.L."/>
            <person name="Alikhan N.F."/>
            <person name="Baker D."/>
            <person name="Gharbi K."/>
            <person name="Hall N."/>
            <person name="Watson M."/>
            <person name="Adriaenssens E.M."/>
            <person name="Foster-Nyarko E."/>
            <person name="Jarju S."/>
            <person name="Secka A."/>
            <person name="Antonio M."/>
            <person name="Oren A."/>
            <person name="Chaudhuri R.R."/>
            <person name="La Ragione R."/>
            <person name="Hildebrand F."/>
            <person name="Pallen M.J."/>
        </authorList>
    </citation>
    <scope>NUCLEOTIDE SEQUENCE</scope>
    <source>
        <strain evidence="8">CHK178-757</strain>
    </source>
</reference>
<evidence type="ECO:0000256" key="1">
    <source>
        <dbReference type="ARBA" id="ARBA00001946"/>
    </source>
</evidence>
<dbReference type="Pfam" id="PF00293">
    <property type="entry name" value="NUDIX"/>
    <property type="match status" value="1"/>
</dbReference>
<sequence>MRLSTLCYLEKDGKYLMLHRVSKKNDVNKEKWIGVGGKFEPGEAPEECLMREVYEETGYRLLNYRFRGVLTFICDVQEPEYIFLYTSDRFEGEQILCDEGVLEWVDKKDVLSLNLWEGDKKMFQYLEEKTEPFSLKLEYKGDRLVNLETF</sequence>
<dbReference type="SUPFAM" id="SSF55811">
    <property type="entry name" value="Nudix"/>
    <property type="match status" value="1"/>
</dbReference>
<evidence type="ECO:0000256" key="6">
    <source>
        <dbReference type="RuleBase" id="RU003476"/>
    </source>
</evidence>
<dbReference type="InterPro" id="IPR020476">
    <property type="entry name" value="Nudix_hydrolase"/>
</dbReference>
<dbReference type="PRINTS" id="PR01402">
    <property type="entry name" value="MUTATORMUTX"/>
</dbReference>
<keyword evidence="5" id="KW-0460">Magnesium</keyword>
<dbReference type="GO" id="GO:0005737">
    <property type="term" value="C:cytoplasm"/>
    <property type="evidence" value="ECO:0007669"/>
    <property type="project" value="TreeGrafter"/>
</dbReference>
<accession>A0A9D1F606</accession>
<evidence type="ECO:0000256" key="5">
    <source>
        <dbReference type="ARBA" id="ARBA00022842"/>
    </source>
</evidence>
<dbReference type="Gene3D" id="3.90.79.10">
    <property type="entry name" value="Nucleoside Triphosphate Pyrophosphohydrolase"/>
    <property type="match status" value="1"/>
</dbReference>
<keyword evidence="4 6" id="KW-0378">Hydrolase</keyword>
<evidence type="ECO:0000256" key="2">
    <source>
        <dbReference type="ARBA" id="ARBA00005582"/>
    </source>
</evidence>
<dbReference type="PANTHER" id="PTHR43758">
    <property type="entry name" value="7,8-DIHYDRO-8-OXOGUANINE TRIPHOSPHATASE"/>
    <property type="match status" value="1"/>
</dbReference>
<dbReference type="PROSITE" id="PS51462">
    <property type="entry name" value="NUDIX"/>
    <property type="match status" value="1"/>
</dbReference>
<evidence type="ECO:0000259" key="7">
    <source>
        <dbReference type="PROSITE" id="PS51462"/>
    </source>
</evidence>
<dbReference type="InterPro" id="IPR020084">
    <property type="entry name" value="NUDIX_hydrolase_CS"/>
</dbReference>
<dbReference type="EMBL" id="DVIT01000051">
    <property type="protein sequence ID" value="HIS48288.1"/>
    <property type="molecule type" value="Genomic_DNA"/>
</dbReference>
<evidence type="ECO:0000313" key="9">
    <source>
        <dbReference type="Proteomes" id="UP000823927"/>
    </source>
</evidence>
<keyword evidence="3" id="KW-0479">Metal-binding</keyword>
<organism evidence="8 9">
    <name type="scientific">Candidatus Scybalocola faecigallinarum</name>
    <dbReference type="NCBI Taxonomy" id="2840941"/>
    <lineage>
        <taxon>Bacteria</taxon>
        <taxon>Bacillati</taxon>
        <taxon>Bacillota</taxon>
        <taxon>Clostridia</taxon>
        <taxon>Lachnospirales</taxon>
        <taxon>Lachnospiraceae</taxon>
        <taxon>Lachnospiraceae incertae sedis</taxon>
        <taxon>Candidatus Scybalocola (ex Gilroy et al. 2021)</taxon>
    </lineage>
</organism>
<dbReference type="AlphaFoldDB" id="A0A9D1F606"/>
<dbReference type="GO" id="GO:0046872">
    <property type="term" value="F:metal ion binding"/>
    <property type="evidence" value="ECO:0007669"/>
    <property type="project" value="UniProtKB-KW"/>
</dbReference>
<dbReference type="InterPro" id="IPR015797">
    <property type="entry name" value="NUDIX_hydrolase-like_dom_sf"/>
</dbReference>